<dbReference type="Proteomes" id="UP000008144">
    <property type="component" value="Chromosome 11"/>
</dbReference>
<evidence type="ECO:0000259" key="1">
    <source>
        <dbReference type="Pfam" id="PF24536"/>
    </source>
</evidence>
<dbReference type="Ensembl" id="ENSCINT00000006160.3">
    <property type="protein sequence ID" value="ENSCINP00000006160.3"/>
    <property type="gene ID" value="ENSCING00000003026.3"/>
</dbReference>
<dbReference type="InterPro" id="IPR026845">
    <property type="entry name" value="NXPH/NXPE"/>
</dbReference>
<dbReference type="GeneTree" id="ENSGT00950000182866"/>
<evidence type="ECO:0000313" key="3">
    <source>
        <dbReference type="Proteomes" id="UP000008144"/>
    </source>
</evidence>
<dbReference type="PANTHER" id="PTHR16165">
    <property type="entry name" value="NXPE FAMILY MEMBER"/>
    <property type="match status" value="1"/>
</dbReference>
<dbReference type="AlphaFoldDB" id="F6QAI3"/>
<feature type="domain" description="NXPE C-terminal" evidence="1">
    <location>
        <begin position="242"/>
        <end position="469"/>
    </location>
</feature>
<dbReference type="SUPFAM" id="SSF52266">
    <property type="entry name" value="SGNH hydrolase"/>
    <property type="match status" value="1"/>
</dbReference>
<accession>F6QAI3</accession>
<dbReference type="InParanoid" id="F6QAI3"/>
<dbReference type="EMBL" id="EAAA01000706">
    <property type="status" value="NOT_ANNOTATED_CDS"/>
    <property type="molecule type" value="Genomic_DNA"/>
</dbReference>
<evidence type="ECO:0000313" key="2">
    <source>
        <dbReference type="Ensembl" id="ENSCINP00000006160.3"/>
    </source>
</evidence>
<sequence>PAPITKTTFAKFTELSVENRAEGYTVGDTVFATIEAKNGLGERKQHGGDYFYCRLMSTNRKGDILGTGIACDIIDHGNGFYIASAPLLWPGSSTLFVDLVHSSEAVAALVLESAASSAKGVHFVSTYPSGEEVDCNVGLRPNLGRSLCNLSQPEKGSSWFCYSDSAGNCPNVTYTETRYDNRVSFVGTTPLFNRATNFKVPIKMQGNVIQALPECKTETGMSERSFKNKAGYQSGFYLNGQWRSLQCKPRLTPLSPEQCLKNKVICCLGDSTMRQWYFALRKYLKLNDNPTKMRRKPNQQIWQVPRVGYRPSHNITVYYRAHGLPLHNHGPPESQTFIVDTLKEIGTANGENTFVVINLALHFQLVDPIFYIQRLQAVRSAILELQRRTPGVRVFIRGCIRHRNTIKVVPTEWYSYRLNNILRKTFASLPGVGFIDVWSMTTVFPNLGDIHPTAKRVLDHVRLFMSYFC</sequence>
<reference evidence="3" key="1">
    <citation type="journal article" date="2002" name="Science">
        <title>The draft genome of Ciona intestinalis: insights into chordate and vertebrate origins.</title>
        <authorList>
            <person name="Dehal P."/>
            <person name="Satou Y."/>
            <person name="Campbell R.K."/>
            <person name="Chapman J."/>
            <person name="Degnan B."/>
            <person name="De Tomaso A."/>
            <person name="Davidson B."/>
            <person name="Di Gregorio A."/>
            <person name="Gelpke M."/>
            <person name="Goodstein D.M."/>
            <person name="Harafuji N."/>
            <person name="Hastings K.E."/>
            <person name="Ho I."/>
            <person name="Hotta K."/>
            <person name="Huang W."/>
            <person name="Kawashima T."/>
            <person name="Lemaire P."/>
            <person name="Martinez D."/>
            <person name="Meinertzhagen I.A."/>
            <person name="Necula S."/>
            <person name="Nonaka M."/>
            <person name="Putnam N."/>
            <person name="Rash S."/>
            <person name="Saiga H."/>
            <person name="Satake M."/>
            <person name="Terry A."/>
            <person name="Yamada L."/>
            <person name="Wang H.G."/>
            <person name="Awazu S."/>
            <person name="Azumi K."/>
            <person name="Boore J."/>
            <person name="Branno M."/>
            <person name="Chin-Bow S."/>
            <person name="DeSantis R."/>
            <person name="Doyle S."/>
            <person name="Francino P."/>
            <person name="Keys D.N."/>
            <person name="Haga S."/>
            <person name="Hayashi H."/>
            <person name="Hino K."/>
            <person name="Imai K.S."/>
            <person name="Inaba K."/>
            <person name="Kano S."/>
            <person name="Kobayashi K."/>
            <person name="Kobayashi M."/>
            <person name="Lee B.I."/>
            <person name="Makabe K.W."/>
            <person name="Manohar C."/>
            <person name="Matassi G."/>
            <person name="Medina M."/>
            <person name="Mochizuki Y."/>
            <person name="Mount S."/>
            <person name="Morishita T."/>
            <person name="Miura S."/>
            <person name="Nakayama A."/>
            <person name="Nishizaka S."/>
            <person name="Nomoto H."/>
            <person name="Ohta F."/>
            <person name="Oishi K."/>
            <person name="Rigoutsos I."/>
            <person name="Sano M."/>
            <person name="Sasaki A."/>
            <person name="Sasakura Y."/>
            <person name="Shoguchi E."/>
            <person name="Shin-i T."/>
            <person name="Spagnuolo A."/>
            <person name="Stainier D."/>
            <person name="Suzuki M.M."/>
            <person name="Tassy O."/>
            <person name="Takatori N."/>
            <person name="Tokuoka M."/>
            <person name="Yagi K."/>
            <person name="Yoshizaki F."/>
            <person name="Wada S."/>
            <person name="Zhang C."/>
            <person name="Hyatt P.D."/>
            <person name="Larimer F."/>
            <person name="Detter C."/>
            <person name="Doggett N."/>
            <person name="Glavina T."/>
            <person name="Hawkins T."/>
            <person name="Richardson P."/>
            <person name="Lucas S."/>
            <person name="Kohara Y."/>
            <person name="Levine M."/>
            <person name="Satoh N."/>
            <person name="Rokhsar D.S."/>
        </authorList>
    </citation>
    <scope>NUCLEOTIDE SEQUENCE [LARGE SCALE GENOMIC DNA]</scope>
</reference>
<dbReference type="PANTHER" id="PTHR16165:SF5">
    <property type="entry name" value="NXPE FAMILY MEMBER 3"/>
    <property type="match status" value="1"/>
</dbReference>
<organism evidence="2 3">
    <name type="scientific">Ciona intestinalis</name>
    <name type="common">Transparent sea squirt</name>
    <name type="synonym">Ascidia intestinalis</name>
    <dbReference type="NCBI Taxonomy" id="7719"/>
    <lineage>
        <taxon>Eukaryota</taxon>
        <taxon>Metazoa</taxon>
        <taxon>Chordata</taxon>
        <taxon>Tunicata</taxon>
        <taxon>Ascidiacea</taxon>
        <taxon>Phlebobranchia</taxon>
        <taxon>Cionidae</taxon>
        <taxon>Ciona</taxon>
    </lineage>
</organism>
<dbReference type="Pfam" id="PF24536">
    <property type="entry name" value="NXPE4_C"/>
    <property type="match status" value="1"/>
</dbReference>
<keyword evidence="3" id="KW-1185">Reference proteome</keyword>
<dbReference type="OMA" id="TEWYSYR"/>
<dbReference type="HOGENOM" id="CLU_031119_2_0_1"/>
<reference evidence="2" key="4">
    <citation type="submission" date="2025-09" db="UniProtKB">
        <authorList>
            <consortium name="Ensembl"/>
        </authorList>
    </citation>
    <scope>IDENTIFICATION</scope>
</reference>
<proteinExistence type="predicted"/>
<dbReference type="STRING" id="7719.ENSCINP00000006160"/>
<reference evidence="2" key="3">
    <citation type="submission" date="2025-08" db="UniProtKB">
        <authorList>
            <consortium name="Ensembl"/>
        </authorList>
    </citation>
    <scope>IDENTIFICATION</scope>
</reference>
<name>F6QAI3_CIOIN</name>
<reference evidence="2" key="2">
    <citation type="journal article" date="2008" name="Genome Biol.">
        <title>Improved genome assembly and evidence-based global gene model set for the chordate Ciona intestinalis: new insight into intron and operon populations.</title>
        <authorList>
            <person name="Satou Y."/>
            <person name="Mineta K."/>
            <person name="Ogasawara M."/>
            <person name="Sasakura Y."/>
            <person name="Shoguchi E."/>
            <person name="Ueno K."/>
            <person name="Yamada L."/>
            <person name="Matsumoto J."/>
            <person name="Wasserscheid J."/>
            <person name="Dewar K."/>
            <person name="Wiley G.B."/>
            <person name="Macmil S.L."/>
            <person name="Roe B.A."/>
            <person name="Zeller R.W."/>
            <person name="Hastings K.E."/>
            <person name="Lemaire P."/>
            <person name="Lindquist E."/>
            <person name="Endo T."/>
            <person name="Hotta K."/>
            <person name="Inaba K."/>
        </authorList>
    </citation>
    <scope>NUCLEOTIDE SEQUENCE [LARGE SCALE GENOMIC DNA]</scope>
    <source>
        <strain evidence="2">wild type</strain>
    </source>
</reference>
<dbReference type="Pfam" id="PF06312">
    <property type="entry name" value="Neurexophilin"/>
    <property type="match status" value="1"/>
</dbReference>
<dbReference type="InterPro" id="IPR057106">
    <property type="entry name" value="NXPE4_C"/>
</dbReference>
<protein>
    <recommendedName>
        <fullName evidence="1">NXPE C-terminal domain-containing protein</fullName>
    </recommendedName>
</protein>